<proteinExistence type="predicted"/>
<name>A0ACB8S3M4_9AGAM</name>
<gene>
    <name evidence="1" type="ORF">FA95DRAFT_420600</name>
</gene>
<protein>
    <submittedName>
        <fullName evidence="1">Uncharacterized protein</fullName>
    </submittedName>
</protein>
<reference evidence="1" key="2">
    <citation type="journal article" date="2022" name="New Phytol.">
        <title>Evolutionary transition to the ectomycorrhizal habit in the genomes of a hyperdiverse lineage of mushroom-forming fungi.</title>
        <authorList>
            <person name="Looney B."/>
            <person name="Miyauchi S."/>
            <person name="Morin E."/>
            <person name="Drula E."/>
            <person name="Courty P.E."/>
            <person name="Kohler A."/>
            <person name="Kuo A."/>
            <person name="LaButti K."/>
            <person name="Pangilinan J."/>
            <person name="Lipzen A."/>
            <person name="Riley R."/>
            <person name="Andreopoulos W."/>
            <person name="He G."/>
            <person name="Johnson J."/>
            <person name="Nolan M."/>
            <person name="Tritt A."/>
            <person name="Barry K.W."/>
            <person name="Grigoriev I.V."/>
            <person name="Nagy L.G."/>
            <person name="Hibbett D."/>
            <person name="Henrissat B."/>
            <person name="Matheny P.B."/>
            <person name="Labbe J."/>
            <person name="Martin F.M."/>
        </authorList>
    </citation>
    <scope>NUCLEOTIDE SEQUENCE</scope>
    <source>
        <strain evidence="1">FP105234-sp</strain>
    </source>
</reference>
<accession>A0ACB8S3M4</accession>
<evidence type="ECO:0000313" key="2">
    <source>
        <dbReference type="Proteomes" id="UP000814033"/>
    </source>
</evidence>
<keyword evidence="2" id="KW-1185">Reference proteome</keyword>
<dbReference type="Proteomes" id="UP000814033">
    <property type="component" value="Unassembled WGS sequence"/>
</dbReference>
<organism evidence="1 2">
    <name type="scientific">Auriscalpium vulgare</name>
    <dbReference type="NCBI Taxonomy" id="40419"/>
    <lineage>
        <taxon>Eukaryota</taxon>
        <taxon>Fungi</taxon>
        <taxon>Dikarya</taxon>
        <taxon>Basidiomycota</taxon>
        <taxon>Agaricomycotina</taxon>
        <taxon>Agaricomycetes</taxon>
        <taxon>Russulales</taxon>
        <taxon>Auriscalpiaceae</taxon>
        <taxon>Auriscalpium</taxon>
    </lineage>
</organism>
<evidence type="ECO:0000313" key="1">
    <source>
        <dbReference type="EMBL" id="KAI0050996.1"/>
    </source>
</evidence>
<reference evidence="1" key="1">
    <citation type="submission" date="2021-02" db="EMBL/GenBank/DDBJ databases">
        <authorList>
            <consortium name="DOE Joint Genome Institute"/>
            <person name="Ahrendt S."/>
            <person name="Looney B.P."/>
            <person name="Miyauchi S."/>
            <person name="Morin E."/>
            <person name="Drula E."/>
            <person name="Courty P.E."/>
            <person name="Chicoki N."/>
            <person name="Fauchery L."/>
            <person name="Kohler A."/>
            <person name="Kuo A."/>
            <person name="Labutti K."/>
            <person name="Pangilinan J."/>
            <person name="Lipzen A."/>
            <person name="Riley R."/>
            <person name="Andreopoulos W."/>
            <person name="He G."/>
            <person name="Johnson J."/>
            <person name="Barry K.W."/>
            <person name="Grigoriev I.V."/>
            <person name="Nagy L."/>
            <person name="Hibbett D."/>
            <person name="Henrissat B."/>
            <person name="Matheny P.B."/>
            <person name="Labbe J."/>
            <person name="Martin F."/>
        </authorList>
    </citation>
    <scope>NUCLEOTIDE SEQUENCE</scope>
    <source>
        <strain evidence="1">FP105234-sp</strain>
    </source>
</reference>
<comment type="caution">
    <text evidence="1">The sequence shown here is derived from an EMBL/GenBank/DDBJ whole genome shotgun (WGS) entry which is preliminary data.</text>
</comment>
<dbReference type="EMBL" id="MU275856">
    <property type="protein sequence ID" value="KAI0050996.1"/>
    <property type="molecule type" value="Genomic_DNA"/>
</dbReference>
<sequence length="250" mass="27776">MTSVITLYDIPGTAAADGTFSANVWRARYALHIKGLAYKVIWVEYPDIASTMQKIGAAPTGTRDGQALYTCPAIHDPTTGATLSDSAKIVQYLDKQYPETPQLLPAHSRALQLAFLETFSPTRLRPPVLRLVLLNTMKQLHPESAVFFRRTREAMQGKPMEEITRKEDRAGLLQDFIDTLELLGKWKGDEVFLGGSDVSFADLLVASHLKWLRDIGDPGEGDKVVEAIKSTWGGFLKAFEKWEVIPEGTQ</sequence>